<keyword evidence="1" id="KW-0677">Repeat</keyword>
<dbReference type="SUPFAM" id="SSF52540">
    <property type="entry name" value="P-loop containing nucleoside triphosphate hydrolases"/>
    <property type="match status" value="1"/>
</dbReference>
<dbReference type="OrthoDB" id="21416at2759"/>
<accession>A0A9P6D9W5</accession>
<proteinExistence type="predicted"/>
<gene>
    <name evidence="5" type="ORF">BDN71DRAFT_1512468</name>
</gene>
<dbReference type="Gene3D" id="3.40.50.300">
    <property type="entry name" value="P-loop containing nucleotide triphosphate hydrolases"/>
    <property type="match status" value="1"/>
</dbReference>
<evidence type="ECO:0000256" key="2">
    <source>
        <dbReference type="SAM" id="MobiDB-lite"/>
    </source>
</evidence>
<evidence type="ECO:0000259" key="3">
    <source>
        <dbReference type="Pfam" id="PF24809"/>
    </source>
</evidence>
<dbReference type="InterPro" id="IPR056884">
    <property type="entry name" value="NPHP3-like_N"/>
</dbReference>
<keyword evidence="6" id="KW-1185">Reference proteome</keyword>
<dbReference type="InterPro" id="IPR056125">
    <property type="entry name" value="DUF7708"/>
</dbReference>
<dbReference type="PANTHER" id="PTHR10039">
    <property type="entry name" value="AMELOGENIN"/>
    <property type="match status" value="1"/>
</dbReference>
<evidence type="ECO:0000313" key="6">
    <source>
        <dbReference type="Proteomes" id="UP000807025"/>
    </source>
</evidence>
<evidence type="ECO:0000256" key="1">
    <source>
        <dbReference type="ARBA" id="ARBA00022737"/>
    </source>
</evidence>
<name>A0A9P6D9W5_PLEER</name>
<dbReference type="Proteomes" id="UP000807025">
    <property type="component" value="Unassembled WGS sequence"/>
</dbReference>
<protein>
    <recommendedName>
        <fullName evidence="7">NACHT domain-containing protein</fullName>
    </recommendedName>
</protein>
<feature type="compositionally biased region" description="Acidic residues" evidence="2">
    <location>
        <begin position="1028"/>
        <end position="1045"/>
    </location>
</feature>
<dbReference type="InterPro" id="IPR027417">
    <property type="entry name" value="P-loop_NTPase"/>
</dbReference>
<feature type="domain" description="DUF7708" evidence="3">
    <location>
        <begin position="75"/>
        <end position="212"/>
    </location>
</feature>
<feature type="domain" description="Nephrocystin 3-like N-terminal" evidence="4">
    <location>
        <begin position="292"/>
        <end position="458"/>
    </location>
</feature>
<feature type="compositionally biased region" description="Acidic residues" evidence="2">
    <location>
        <begin position="1087"/>
        <end position="1109"/>
    </location>
</feature>
<feature type="region of interest" description="Disordered" evidence="2">
    <location>
        <begin position="1021"/>
        <end position="1109"/>
    </location>
</feature>
<organism evidence="5 6">
    <name type="scientific">Pleurotus eryngii</name>
    <name type="common">Boletus of the steppes</name>
    <dbReference type="NCBI Taxonomy" id="5323"/>
    <lineage>
        <taxon>Eukaryota</taxon>
        <taxon>Fungi</taxon>
        <taxon>Dikarya</taxon>
        <taxon>Basidiomycota</taxon>
        <taxon>Agaricomycotina</taxon>
        <taxon>Agaricomycetes</taxon>
        <taxon>Agaricomycetidae</taxon>
        <taxon>Agaricales</taxon>
        <taxon>Pleurotineae</taxon>
        <taxon>Pleurotaceae</taxon>
        <taxon>Pleurotus</taxon>
    </lineage>
</organism>
<reference evidence="5" key="1">
    <citation type="submission" date="2020-11" db="EMBL/GenBank/DDBJ databases">
        <authorList>
            <consortium name="DOE Joint Genome Institute"/>
            <person name="Ahrendt S."/>
            <person name="Riley R."/>
            <person name="Andreopoulos W."/>
            <person name="Labutti K."/>
            <person name="Pangilinan J."/>
            <person name="Ruiz-Duenas F.J."/>
            <person name="Barrasa J.M."/>
            <person name="Sanchez-Garcia M."/>
            <person name="Camarero S."/>
            <person name="Miyauchi S."/>
            <person name="Serrano A."/>
            <person name="Linde D."/>
            <person name="Babiker R."/>
            <person name="Drula E."/>
            <person name="Ayuso-Fernandez I."/>
            <person name="Pacheco R."/>
            <person name="Padilla G."/>
            <person name="Ferreira P."/>
            <person name="Barriuso J."/>
            <person name="Kellner H."/>
            <person name="Castanera R."/>
            <person name="Alfaro M."/>
            <person name="Ramirez L."/>
            <person name="Pisabarro A.G."/>
            <person name="Kuo A."/>
            <person name="Tritt A."/>
            <person name="Lipzen A."/>
            <person name="He G."/>
            <person name="Yan M."/>
            <person name="Ng V."/>
            <person name="Cullen D."/>
            <person name="Martin F."/>
            <person name="Rosso M.-N."/>
            <person name="Henrissat B."/>
            <person name="Hibbett D."/>
            <person name="Martinez A.T."/>
            <person name="Grigoriev I.V."/>
        </authorList>
    </citation>
    <scope>NUCLEOTIDE SEQUENCE</scope>
    <source>
        <strain evidence="5">ATCC 90797</strain>
    </source>
</reference>
<dbReference type="Pfam" id="PF24809">
    <property type="entry name" value="DUF7708"/>
    <property type="match status" value="1"/>
</dbReference>
<evidence type="ECO:0000259" key="4">
    <source>
        <dbReference type="Pfam" id="PF24883"/>
    </source>
</evidence>
<sequence>MSDSPTDSVFQRAWNNYLENELPKKKGKTNFIMAAEACSDGFTITPEVVNEAMKAAEVKHSERASRRIVAHLSPVINVLRGYGTILEALASADPMPSALVWAGLKVIIDGLHRYQDLFETIKRSLETLSGQILRITQWQDLYSGDERMQELFYETYIHMIRFWARIDKECSRCSFTSRIRRAAATFSTSKLDDILSDMRTSIERIADQAQIVEANLSKSERRAAAKARADSSKFQRDVQLEQTAAQEHREAQKAIQALADFDRVVHWLRAVDTQMETDFRRHKDIHERRIGGTCEWLREDTTYNEWKDGSRSPSVLWIYAPPGAGKSYLCSTIVDSLQSDPDESAVAFHFYDFQQMYSADDTLRLLGDQLLRYYWARTKSIPSELLAFTQQNPHCQENICDVVLFLVKALPKAFILLDGLDEGLSDSGWERSGVKVVLDFVIQLARECPDKVRVWCSSQYRPYFNETLGEFTTINITDNAQQDVTHFLQAAIDKLDLDVGDQVPFLSNLVSRAGFNFLWASLMIEDLQERATSTAAMQEMVYQDELPTSLDDYYRAILNRIQAHHRAIACKIFSMVMFAKRPLRVEELSEAVGILQARDPSALNTRDLPREKILLNLFAPLIEVKEREALDSTDKICYIFHSTVKDFILAHPDVLSPPNDPSVNLRISHCVPATACLLYLAQSKYAGLLTRDKISGDWRDINGDSVDGVGHRFLFYTAKYWDKHLDDIDDAATCNNLRSRITSFIRSANFRTCVQVQSLWVDSQFAVFNLRRMDGRSYLRRVFPSWFVDDDEGRALWEDYRRFLHDWKYFLSCQQCAGDSNHRCKVLPCVGDLTRCWWSALGTSNFLARFEGRFRSFSFQSVIGLGGHAMQAWEGVNVAQNEVFRLSACAEAISNEIPQELNCDYWSFDSSEAPVLRSRYTIHLPDNNHDWKIYNNPPDDQNVSREMAPFVAFSNDFQTLRIGTQLYARRGENSFEAIQGAKATSTKRHPAYVEEFARRDNIVILASRFRLNNRILEPFQDAEKTVDTEDSEDESDSDPEDDYESWSETSSVHSGSDEEQDWHSSSNSDSDESADGAYSLHEASDSGSDEVYNEDEDVDDAPSDLESLDVETEAIVGGAEDKEEDYACDLEGDVEGEGGDHKVYSHAWRTKFRKSRFHHTWASITIMDTTGTNPKELFTFSRPITFKMYDSPPVIHPFHPLAVWPVGCGDVLFVDFERESHFVRRLMPSTYGTRQVFMRCRFSSCGKYLHIVTLEARKASFWDYRHADRTPIKLATVVLTFSLSSQKPSRAPPQLIHRVRVHVGTTSSLQVTKLPFTFTWLGDQVYVTCSSTVLRVYRVQLFGCKPSAKPMSKPQSSGSLVTHQEPVLRPKKTMFLPESAKHGLVYYSPPTAEKERGKIIVSGGCQLRLSKRELSPENILDMLLFDGPATIFDLRTELRPTVGCYVREQDDLGGWGVCADDVENIAETRNSGTLSRRLEKFDPSDDCDLEPYIY</sequence>
<dbReference type="PANTHER" id="PTHR10039:SF17">
    <property type="entry name" value="FUNGAL STAND N-TERMINAL GOODBYE DOMAIN-CONTAINING PROTEIN-RELATED"/>
    <property type="match status" value="1"/>
</dbReference>
<evidence type="ECO:0008006" key="7">
    <source>
        <dbReference type="Google" id="ProtNLM"/>
    </source>
</evidence>
<dbReference type="EMBL" id="MU154684">
    <property type="protein sequence ID" value="KAF9489069.1"/>
    <property type="molecule type" value="Genomic_DNA"/>
</dbReference>
<evidence type="ECO:0000313" key="5">
    <source>
        <dbReference type="EMBL" id="KAF9489069.1"/>
    </source>
</evidence>
<comment type="caution">
    <text evidence="5">The sequence shown here is derived from an EMBL/GenBank/DDBJ whole genome shotgun (WGS) entry which is preliminary data.</text>
</comment>
<dbReference type="Pfam" id="PF24883">
    <property type="entry name" value="NPHP3_N"/>
    <property type="match status" value="1"/>
</dbReference>